<gene>
    <name evidence="3" type="ORF">OCK74_12730</name>
</gene>
<evidence type="ECO:0000313" key="3">
    <source>
        <dbReference type="EMBL" id="MCU7549990.1"/>
    </source>
</evidence>
<proteinExistence type="predicted"/>
<dbReference type="RefSeq" id="WP_279297432.1">
    <property type="nucleotide sequence ID" value="NZ_JAOTIF010000009.1"/>
</dbReference>
<organism evidence="3 4">
    <name type="scientific">Paraflavisolibacter caeni</name>
    <dbReference type="NCBI Taxonomy" id="2982496"/>
    <lineage>
        <taxon>Bacteria</taxon>
        <taxon>Pseudomonadati</taxon>
        <taxon>Bacteroidota</taxon>
        <taxon>Chitinophagia</taxon>
        <taxon>Chitinophagales</taxon>
        <taxon>Chitinophagaceae</taxon>
        <taxon>Paraflavisolibacter</taxon>
    </lineage>
</organism>
<feature type="domain" description="Heparan-alpha-glucosaminide N-acetyltransferase catalytic" evidence="2">
    <location>
        <begin position="23"/>
        <end position="232"/>
    </location>
</feature>
<dbReference type="PANTHER" id="PTHR40407">
    <property type="entry name" value="MEMBRANE PROTEIN-LIKE PROTEIN"/>
    <property type="match status" value="1"/>
</dbReference>
<feature type="transmembrane region" description="Helical" evidence="1">
    <location>
        <begin position="370"/>
        <end position="390"/>
    </location>
</feature>
<feature type="transmembrane region" description="Helical" evidence="1">
    <location>
        <begin position="328"/>
        <end position="350"/>
    </location>
</feature>
<feature type="transmembrane region" description="Helical" evidence="1">
    <location>
        <begin position="290"/>
        <end position="308"/>
    </location>
</feature>
<evidence type="ECO:0000256" key="1">
    <source>
        <dbReference type="SAM" id="Phobius"/>
    </source>
</evidence>
<reference evidence="3" key="2">
    <citation type="submission" date="2023-04" db="EMBL/GenBank/DDBJ databases">
        <title>Paracnuella aquatica gen. nov., sp. nov., a member of the family Chitinophagaceae isolated from a hot spring.</title>
        <authorList>
            <person name="Wang C."/>
        </authorList>
    </citation>
    <scope>NUCLEOTIDE SEQUENCE</scope>
    <source>
        <strain evidence="3">LB-8</strain>
    </source>
</reference>
<dbReference type="InterPro" id="IPR012429">
    <property type="entry name" value="HGSNAT_cat"/>
</dbReference>
<name>A0A9X2XVW5_9BACT</name>
<feature type="transmembrane region" description="Helical" evidence="1">
    <location>
        <begin position="155"/>
        <end position="172"/>
    </location>
</feature>
<dbReference type="AlphaFoldDB" id="A0A9X2XVW5"/>
<comment type="caution">
    <text evidence="3">The sequence shown here is derived from an EMBL/GenBank/DDBJ whole genome shotgun (WGS) entry which is preliminary data.</text>
</comment>
<feature type="transmembrane region" description="Helical" evidence="1">
    <location>
        <begin position="104"/>
        <end position="123"/>
    </location>
</feature>
<dbReference type="Proteomes" id="UP001155483">
    <property type="component" value="Unassembled WGS sequence"/>
</dbReference>
<reference evidence="3" key="1">
    <citation type="submission" date="2022-09" db="EMBL/GenBank/DDBJ databases">
        <authorList>
            <person name="Yuan C."/>
            <person name="Ke Z."/>
        </authorList>
    </citation>
    <scope>NUCLEOTIDE SEQUENCE</scope>
    <source>
        <strain evidence="3">LB-8</strain>
    </source>
</reference>
<feature type="transmembrane region" description="Helical" evidence="1">
    <location>
        <begin position="207"/>
        <end position="229"/>
    </location>
</feature>
<keyword evidence="1" id="KW-0812">Transmembrane</keyword>
<dbReference type="PANTHER" id="PTHR40407:SF1">
    <property type="entry name" value="HEPARAN-ALPHA-GLUCOSAMINIDE N-ACETYLTRANSFERASE CATALYTIC DOMAIN-CONTAINING PROTEIN"/>
    <property type="match status" value="1"/>
</dbReference>
<evidence type="ECO:0000259" key="2">
    <source>
        <dbReference type="Pfam" id="PF07786"/>
    </source>
</evidence>
<evidence type="ECO:0000313" key="4">
    <source>
        <dbReference type="Proteomes" id="UP001155483"/>
    </source>
</evidence>
<keyword evidence="1" id="KW-0472">Membrane</keyword>
<sequence length="408" mass="47360">MITSGFKLQTAPIQQHLVAQRQRINSIDFLRGLVMVIMALDHVRDFFHVEAMTGDPTDLATTTPWLFFTRWITHFCAPVFVFLAGTSAFLAGQRKTKKELSLFLLKRGFWLVLVEMIVITLGWRFDPLYHLFILQVIWAIGMSMVFLGIMVRLPLPVIFAVGFAIVFGHNLLDGLEAERSGKVGLLWDIFHRSRFSFHPIAPNRGFILIYALGPWAGVMMLGYCFGWLYRKGSDLMARKKTLLALGLSAIISFIILRYINQYGDPAPWSVQRNGIYTVLSFLNTTKYPPSLLYLMMTLGPAILFLYFFERMESRFAKFFITFGRVPFFFYVIHIYFIHLLCLITFFASGYGTKDIVSQTPFLFRPPDLGFNLWIVYGIWLMVVFLLYPLCHWYEKIKMSNKHWILSYL</sequence>
<keyword evidence="1" id="KW-1133">Transmembrane helix</keyword>
<dbReference type="EMBL" id="JAOTIF010000009">
    <property type="protein sequence ID" value="MCU7549990.1"/>
    <property type="molecule type" value="Genomic_DNA"/>
</dbReference>
<dbReference type="Pfam" id="PF07786">
    <property type="entry name" value="HGSNAT_cat"/>
    <property type="match status" value="1"/>
</dbReference>
<keyword evidence="4" id="KW-1185">Reference proteome</keyword>
<feature type="transmembrane region" description="Helical" evidence="1">
    <location>
        <begin position="129"/>
        <end position="148"/>
    </location>
</feature>
<protein>
    <submittedName>
        <fullName evidence="3">Heparan-alpha-glucosaminide N-acetyltransferase domain-containing protein</fullName>
    </submittedName>
</protein>
<feature type="transmembrane region" description="Helical" evidence="1">
    <location>
        <begin position="241"/>
        <end position="259"/>
    </location>
</feature>
<accession>A0A9X2XVW5</accession>
<feature type="transmembrane region" description="Helical" evidence="1">
    <location>
        <begin position="71"/>
        <end position="92"/>
    </location>
</feature>